<sequence>MQWRLGRAESGAPLPGSPGPAAAPTPAPPSAPDAKPSRTRAARPAWFWLALALVALIATAALWRTLHLPEPYTDTQARAAASPLIEEAQKDQAQQPAAGAAAYSRIAPSLVVIRTQGGGDRGLGTGFIARADGTILTANHVIDGGGSIQVTFADGTKSSAKIASQEPERDLATLTPARLPQVVVPATLGAAGPIGSSVHAAGNPLGLTFSFSSGVISATGRSIDAGNVTLKDLIQFDAAVNPGNSGGPLLDDQGRVVGVVTALANPSNQPFFVGIGFAVPIEQAGGAIGAPPM</sequence>
<dbReference type="Gene3D" id="2.40.10.10">
    <property type="entry name" value="Trypsin-like serine proteases"/>
    <property type="match status" value="2"/>
</dbReference>
<accession>A0ABN2LBV3</accession>
<keyword evidence="2" id="KW-0645">Protease</keyword>
<feature type="compositionally biased region" description="Pro residues" evidence="4">
    <location>
        <begin position="15"/>
        <end position="31"/>
    </location>
</feature>
<dbReference type="PANTHER" id="PTHR43343:SF3">
    <property type="entry name" value="PROTEASE DO-LIKE 8, CHLOROPLASTIC"/>
    <property type="match status" value="1"/>
</dbReference>
<dbReference type="InterPro" id="IPR051201">
    <property type="entry name" value="Chloro_Bact_Ser_Proteases"/>
</dbReference>
<comment type="caution">
    <text evidence="6">The sequence shown here is derived from an EMBL/GenBank/DDBJ whole genome shotgun (WGS) entry which is preliminary data.</text>
</comment>
<gene>
    <name evidence="6" type="ORF">GCM10009811_05020</name>
</gene>
<name>A0ABN2LBV3_9MICO</name>
<keyword evidence="5" id="KW-1133">Transmembrane helix</keyword>
<evidence type="ECO:0000313" key="7">
    <source>
        <dbReference type="Proteomes" id="UP001499938"/>
    </source>
</evidence>
<organism evidence="6 7">
    <name type="scientific">Nostocoides veronense</name>
    <dbReference type="NCBI Taxonomy" id="330836"/>
    <lineage>
        <taxon>Bacteria</taxon>
        <taxon>Bacillati</taxon>
        <taxon>Actinomycetota</taxon>
        <taxon>Actinomycetes</taxon>
        <taxon>Micrococcales</taxon>
        <taxon>Intrasporangiaceae</taxon>
        <taxon>Nostocoides</taxon>
    </lineage>
</organism>
<evidence type="ECO:0000313" key="6">
    <source>
        <dbReference type="EMBL" id="GAA1782560.1"/>
    </source>
</evidence>
<proteinExistence type="inferred from homology"/>
<comment type="similarity">
    <text evidence="1">Belongs to the peptidase S1C family.</text>
</comment>
<evidence type="ECO:0000256" key="3">
    <source>
        <dbReference type="ARBA" id="ARBA00022801"/>
    </source>
</evidence>
<evidence type="ECO:0000256" key="2">
    <source>
        <dbReference type="ARBA" id="ARBA00022670"/>
    </source>
</evidence>
<keyword evidence="3" id="KW-0378">Hydrolase</keyword>
<protein>
    <submittedName>
        <fullName evidence="6">Uncharacterized protein</fullName>
    </submittedName>
</protein>
<dbReference type="PANTHER" id="PTHR43343">
    <property type="entry name" value="PEPTIDASE S12"/>
    <property type="match status" value="1"/>
</dbReference>
<evidence type="ECO:0000256" key="1">
    <source>
        <dbReference type="ARBA" id="ARBA00010541"/>
    </source>
</evidence>
<dbReference type="PRINTS" id="PR00834">
    <property type="entry name" value="PROTEASES2C"/>
</dbReference>
<reference evidence="6 7" key="1">
    <citation type="journal article" date="2019" name="Int. J. Syst. Evol. Microbiol.">
        <title>The Global Catalogue of Microorganisms (GCM) 10K type strain sequencing project: providing services to taxonomists for standard genome sequencing and annotation.</title>
        <authorList>
            <consortium name="The Broad Institute Genomics Platform"/>
            <consortium name="The Broad Institute Genome Sequencing Center for Infectious Disease"/>
            <person name="Wu L."/>
            <person name="Ma J."/>
        </authorList>
    </citation>
    <scope>NUCLEOTIDE SEQUENCE [LARGE SCALE GENOMIC DNA]</scope>
    <source>
        <strain evidence="6 7">JCM 15592</strain>
    </source>
</reference>
<dbReference type="Proteomes" id="UP001499938">
    <property type="component" value="Unassembled WGS sequence"/>
</dbReference>
<dbReference type="InterPro" id="IPR001940">
    <property type="entry name" value="Peptidase_S1C"/>
</dbReference>
<dbReference type="RefSeq" id="WP_344080824.1">
    <property type="nucleotide sequence ID" value="NZ_BAAAPO010000008.1"/>
</dbReference>
<dbReference type="InterPro" id="IPR009003">
    <property type="entry name" value="Peptidase_S1_PA"/>
</dbReference>
<feature type="transmembrane region" description="Helical" evidence="5">
    <location>
        <begin position="45"/>
        <end position="63"/>
    </location>
</feature>
<dbReference type="SUPFAM" id="SSF50494">
    <property type="entry name" value="Trypsin-like serine proteases"/>
    <property type="match status" value="1"/>
</dbReference>
<evidence type="ECO:0000256" key="4">
    <source>
        <dbReference type="SAM" id="MobiDB-lite"/>
    </source>
</evidence>
<feature type="region of interest" description="Disordered" evidence="4">
    <location>
        <begin position="1"/>
        <end position="38"/>
    </location>
</feature>
<dbReference type="EMBL" id="BAAAPO010000008">
    <property type="protein sequence ID" value="GAA1782560.1"/>
    <property type="molecule type" value="Genomic_DNA"/>
</dbReference>
<dbReference type="Pfam" id="PF13365">
    <property type="entry name" value="Trypsin_2"/>
    <property type="match status" value="1"/>
</dbReference>
<dbReference type="InterPro" id="IPR043504">
    <property type="entry name" value="Peptidase_S1_PA_chymotrypsin"/>
</dbReference>
<evidence type="ECO:0000256" key="5">
    <source>
        <dbReference type="SAM" id="Phobius"/>
    </source>
</evidence>
<keyword evidence="5" id="KW-0472">Membrane</keyword>
<keyword evidence="7" id="KW-1185">Reference proteome</keyword>
<keyword evidence="5" id="KW-0812">Transmembrane</keyword>